<gene>
    <name evidence="1" type="ORF">JOQ06_017921</name>
</gene>
<accession>A0AAD6F920</accession>
<evidence type="ECO:0000313" key="2">
    <source>
        <dbReference type="Proteomes" id="UP001219934"/>
    </source>
</evidence>
<dbReference type="Proteomes" id="UP001219934">
    <property type="component" value="Unassembled WGS sequence"/>
</dbReference>
<sequence length="130" mass="14815">SLERLAWLSWETGCSSLVLQRVAIVLKHDSAFNGYCSHSSHLALVGEKRLGEAFFEAMWSVAACLTLMDEIWAEDREKRGERLIEVDPTPIRQLVFVSSRRQMDRAYHPVQRCHLCCQRLGLLDLSAQAV</sequence>
<protein>
    <submittedName>
        <fullName evidence="1">Uncharacterized protein</fullName>
    </submittedName>
</protein>
<feature type="non-terminal residue" evidence="1">
    <location>
        <position position="1"/>
    </location>
</feature>
<dbReference type="AlphaFoldDB" id="A0AAD6F920"/>
<organism evidence="1 2">
    <name type="scientific">Pogonophryne albipinna</name>
    <dbReference type="NCBI Taxonomy" id="1090488"/>
    <lineage>
        <taxon>Eukaryota</taxon>
        <taxon>Metazoa</taxon>
        <taxon>Chordata</taxon>
        <taxon>Craniata</taxon>
        <taxon>Vertebrata</taxon>
        <taxon>Euteleostomi</taxon>
        <taxon>Actinopterygii</taxon>
        <taxon>Neopterygii</taxon>
        <taxon>Teleostei</taxon>
        <taxon>Neoteleostei</taxon>
        <taxon>Acanthomorphata</taxon>
        <taxon>Eupercaria</taxon>
        <taxon>Perciformes</taxon>
        <taxon>Notothenioidei</taxon>
        <taxon>Pogonophryne</taxon>
    </lineage>
</organism>
<keyword evidence="2" id="KW-1185">Reference proteome</keyword>
<name>A0AAD6F920_9TELE</name>
<evidence type="ECO:0000313" key="1">
    <source>
        <dbReference type="EMBL" id="KAJ4925185.1"/>
    </source>
</evidence>
<proteinExistence type="predicted"/>
<comment type="caution">
    <text evidence="1">The sequence shown here is derived from an EMBL/GenBank/DDBJ whole genome shotgun (WGS) entry which is preliminary data.</text>
</comment>
<reference evidence="1" key="1">
    <citation type="submission" date="2022-11" db="EMBL/GenBank/DDBJ databases">
        <title>Chromosome-level genome of Pogonophryne albipinna.</title>
        <authorList>
            <person name="Jo E."/>
        </authorList>
    </citation>
    <scope>NUCLEOTIDE SEQUENCE</scope>
    <source>
        <strain evidence="1">SGF0006</strain>
        <tissue evidence="1">Muscle</tissue>
    </source>
</reference>
<feature type="non-terminal residue" evidence="1">
    <location>
        <position position="130"/>
    </location>
</feature>
<dbReference type="EMBL" id="JAPTMU010000021">
    <property type="protein sequence ID" value="KAJ4925185.1"/>
    <property type="molecule type" value="Genomic_DNA"/>
</dbReference>